<name>A0A644VS97_9ZZZZ</name>
<protein>
    <recommendedName>
        <fullName evidence="2">AP2-like integrase N-terminal domain-containing protein</fullName>
    </recommendedName>
</protein>
<evidence type="ECO:0008006" key="2">
    <source>
        <dbReference type="Google" id="ProtNLM"/>
    </source>
</evidence>
<comment type="caution">
    <text evidence="1">The sequence shown here is derived from an EMBL/GenBank/DDBJ whole genome shotgun (WGS) entry which is preliminary data.</text>
</comment>
<organism evidence="1">
    <name type="scientific">bioreactor metagenome</name>
    <dbReference type="NCBI Taxonomy" id="1076179"/>
    <lineage>
        <taxon>unclassified sequences</taxon>
        <taxon>metagenomes</taxon>
        <taxon>ecological metagenomes</taxon>
    </lineage>
</organism>
<dbReference type="AlphaFoldDB" id="A0A644VS97"/>
<reference evidence="1" key="1">
    <citation type="submission" date="2019-08" db="EMBL/GenBank/DDBJ databases">
        <authorList>
            <person name="Kucharzyk K."/>
            <person name="Murdoch R.W."/>
            <person name="Higgins S."/>
            <person name="Loffler F."/>
        </authorList>
    </citation>
    <scope>NUCLEOTIDE SEQUENCE</scope>
</reference>
<evidence type="ECO:0000313" key="1">
    <source>
        <dbReference type="EMBL" id="MPL94271.1"/>
    </source>
</evidence>
<gene>
    <name evidence="1" type="ORF">SDC9_40421</name>
</gene>
<sequence>MASIKKHRGTHSVIYTYTNDAAEKKQRWETYQTFAEAHKRRAEVEYKQNEGTFIARSKQTISELMKNFVQLYGEKRSTF</sequence>
<dbReference type="EMBL" id="VSSQ01000421">
    <property type="protein sequence ID" value="MPL94271.1"/>
    <property type="molecule type" value="Genomic_DNA"/>
</dbReference>
<proteinExistence type="predicted"/>
<accession>A0A644VS97</accession>